<gene>
    <name evidence="1" type="ORF">SV7mr_46280</name>
</gene>
<dbReference type="NCBIfam" id="TIGR02117">
    <property type="entry name" value="chp_urease_rgn"/>
    <property type="match status" value="1"/>
</dbReference>
<accession>A0A517T172</accession>
<sequence length="239" mass="26650">MPTSKLKNETKSATKPQPRWRRFLRRLLIAFAALLALFLASLAGGMIPVNNDFVPTPDGIEIVIISNPVHSDIVVPMTNPVMDWRTFIDLSDFPDGATESGHIAFGWGDKGFFLDTPTWDDLTVSTAASALLWNSPCCLHVQLMQFDKPPLESQTVTISEQQYQTLVQSIKASFTASPERQPEPITDASYHQWDRFYDAEGNYHALNTCNSWVGRCLKETGVRVPLNPTLPGTPTIYLP</sequence>
<keyword evidence="2" id="KW-1185">Reference proteome</keyword>
<evidence type="ECO:0000313" key="2">
    <source>
        <dbReference type="Proteomes" id="UP000315003"/>
    </source>
</evidence>
<reference evidence="1 2" key="1">
    <citation type="submission" date="2019-02" db="EMBL/GenBank/DDBJ databases">
        <title>Deep-cultivation of Planctomycetes and their phenomic and genomic characterization uncovers novel biology.</title>
        <authorList>
            <person name="Wiegand S."/>
            <person name="Jogler M."/>
            <person name="Boedeker C."/>
            <person name="Pinto D."/>
            <person name="Vollmers J."/>
            <person name="Rivas-Marin E."/>
            <person name="Kohn T."/>
            <person name="Peeters S.H."/>
            <person name="Heuer A."/>
            <person name="Rast P."/>
            <person name="Oberbeckmann S."/>
            <person name="Bunk B."/>
            <person name="Jeske O."/>
            <person name="Meyerdierks A."/>
            <person name="Storesund J.E."/>
            <person name="Kallscheuer N."/>
            <person name="Luecker S."/>
            <person name="Lage O.M."/>
            <person name="Pohl T."/>
            <person name="Merkel B.J."/>
            <person name="Hornburger P."/>
            <person name="Mueller R.-W."/>
            <person name="Bruemmer F."/>
            <person name="Labrenz M."/>
            <person name="Spormann A.M."/>
            <person name="Op den Camp H."/>
            <person name="Overmann J."/>
            <person name="Amann R."/>
            <person name="Jetten M.S.M."/>
            <person name="Mascher T."/>
            <person name="Medema M.H."/>
            <person name="Devos D.P."/>
            <person name="Kaster A.-K."/>
            <person name="Ovreas L."/>
            <person name="Rohde M."/>
            <person name="Galperin M.Y."/>
            <person name="Jogler C."/>
        </authorList>
    </citation>
    <scope>NUCLEOTIDE SEQUENCE [LARGE SCALE GENOMIC DNA]</scope>
    <source>
        <strain evidence="1 2">SV_7m_r</strain>
    </source>
</reference>
<evidence type="ECO:0008006" key="3">
    <source>
        <dbReference type="Google" id="ProtNLM"/>
    </source>
</evidence>
<proteinExistence type="predicted"/>
<dbReference type="EMBL" id="CP036272">
    <property type="protein sequence ID" value="QDT62081.1"/>
    <property type="molecule type" value="Genomic_DNA"/>
</dbReference>
<dbReference type="OrthoDB" id="211174at2"/>
<protein>
    <recommendedName>
        <fullName evidence="3">DUF2459 domain-containing protein</fullName>
    </recommendedName>
</protein>
<dbReference type="RefSeq" id="WP_145276592.1">
    <property type="nucleotide sequence ID" value="NZ_CP036272.1"/>
</dbReference>
<evidence type="ECO:0000313" key="1">
    <source>
        <dbReference type="EMBL" id="QDT62081.1"/>
    </source>
</evidence>
<name>A0A517T172_9BACT</name>
<dbReference type="AlphaFoldDB" id="A0A517T172"/>
<dbReference type="Pfam" id="PF09601">
    <property type="entry name" value="DUF2459"/>
    <property type="match status" value="1"/>
</dbReference>
<dbReference type="InterPro" id="IPR011727">
    <property type="entry name" value="CHP02117"/>
</dbReference>
<dbReference type="Proteomes" id="UP000315003">
    <property type="component" value="Chromosome"/>
</dbReference>
<organism evidence="1 2">
    <name type="scientific">Stieleria bergensis</name>
    <dbReference type="NCBI Taxonomy" id="2528025"/>
    <lineage>
        <taxon>Bacteria</taxon>
        <taxon>Pseudomonadati</taxon>
        <taxon>Planctomycetota</taxon>
        <taxon>Planctomycetia</taxon>
        <taxon>Pirellulales</taxon>
        <taxon>Pirellulaceae</taxon>
        <taxon>Stieleria</taxon>
    </lineage>
</organism>